<organism evidence="1 2">
    <name type="scientific">Candidatus Colimorpha enterica</name>
    <dbReference type="NCBI Taxonomy" id="3083063"/>
    <lineage>
        <taxon>Bacteria</taxon>
        <taxon>Pseudomonadati</taxon>
        <taxon>Bacteroidota</taxon>
        <taxon>Bacteroidia</taxon>
        <taxon>Bacteroidales</taxon>
        <taxon>Candidatus Colimorpha</taxon>
    </lineage>
</organism>
<proteinExistence type="predicted"/>
<dbReference type="AlphaFoldDB" id="R6U642"/>
<name>R6U642_9BACT</name>
<reference evidence="1" key="1">
    <citation type="submission" date="2012-11" db="EMBL/GenBank/DDBJ databases">
        <title>Dependencies among metagenomic species, viruses, plasmids and units of genetic variation.</title>
        <authorList>
            <person name="Nielsen H.B."/>
            <person name="Almeida M."/>
            <person name="Juncker A.S."/>
            <person name="Rasmussen S."/>
            <person name="Li J."/>
            <person name="Sunagawa S."/>
            <person name="Plichta D."/>
            <person name="Gautier L."/>
            <person name="Le Chatelier E."/>
            <person name="Peletier E."/>
            <person name="Bonde I."/>
            <person name="Nielsen T."/>
            <person name="Manichanh C."/>
            <person name="Arumugam M."/>
            <person name="Batto J."/>
            <person name="Santos M.B.Q.D."/>
            <person name="Blom N."/>
            <person name="Borruel N."/>
            <person name="Burgdorf K.S."/>
            <person name="Boumezbeur F."/>
            <person name="Casellas F."/>
            <person name="Dore J."/>
            <person name="Guarner F."/>
            <person name="Hansen T."/>
            <person name="Hildebrand F."/>
            <person name="Kaas R.S."/>
            <person name="Kennedy S."/>
            <person name="Kristiansen K."/>
            <person name="Kultima J.R."/>
            <person name="Leonard P."/>
            <person name="Levenez F."/>
            <person name="Lund O."/>
            <person name="Moumen B."/>
            <person name="Le Paslier D."/>
            <person name="Pons N."/>
            <person name="Pedersen O."/>
            <person name="Prifti E."/>
            <person name="Qin J."/>
            <person name="Raes J."/>
            <person name="Tap J."/>
            <person name="Tims S."/>
            <person name="Ussery D.W."/>
            <person name="Yamada T."/>
            <person name="MetaHit consortium"/>
            <person name="Renault P."/>
            <person name="Sicheritz-Ponten T."/>
            <person name="Bork P."/>
            <person name="Wang J."/>
            <person name="Brunak S."/>
            <person name="Ehrlich S.D."/>
        </authorList>
    </citation>
    <scope>NUCLEOTIDE SEQUENCE [LARGE SCALE GENOMIC DNA]</scope>
</reference>
<evidence type="ECO:0000313" key="1">
    <source>
        <dbReference type="EMBL" id="CDC77509.1"/>
    </source>
</evidence>
<dbReference type="EMBL" id="CBFW010000438">
    <property type="protein sequence ID" value="CDC77509.1"/>
    <property type="molecule type" value="Genomic_DNA"/>
</dbReference>
<gene>
    <name evidence="1" type="ORF">BN580_00461</name>
</gene>
<sequence length="268" mass="30783">MSKEKFVVWSNLDLDLDDWRADLEDEYPGLNDDELIEKMNEINDSYIDDERANLDIVTGTEIIAIADIGRWDGRYMGYSEIKSGKISDCLYSPHDYSEWYVDADKEFRCTDVHHDGRNHILYRKYKETATEDEIEHLKDLIYDGKVTQKDIDAVTEPLGETVMQVYGWTFDSPAHIPIKGRPVGRLEFFGSNGEVGDSVEYDDEERMVAAILDENYYGIPMNVVLYRDESGKTIDQGFVAKLDPPNIKLEFTDIPEYLNNNEGMGGMV</sequence>
<protein>
    <submittedName>
        <fullName evidence="1">Uncharacterized protein</fullName>
    </submittedName>
</protein>
<comment type="caution">
    <text evidence="1">The sequence shown here is derived from an EMBL/GenBank/DDBJ whole genome shotgun (WGS) entry which is preliminary data.</text>
</comment>
<evidence type="ECO:0000313" key="2">
    <source>
        <dbReference type="Proteomes" id="UP000017938"/>
    </source>
</evidence>
<dbReference type="STRING" id="1263015.BN580_00461"/>
<dbReference type="Proteomes" id="UP000017938">
    <property type="component" value="Unassembled WGS sequence"/>
</dbReference>
<accession>R6U642</accession>